<dbReference type="Proteomes" id="UP000799324">
    <property type="component" value="Unassembled WGS sequence"/>
</dbReference>
<dbReference type="EMBL" id="MU004318">
    <property type="protein sequence ID" value="KAF2658049.1"/>
    <property type="molecule type" value="Genomic_DNA"/>
</dbReference>
<dbReference type="PANTHER" id="PTHR48107:SF7">
    <property type="entry name" value="RE15974P"/>
    <property type="match status" value="1"/>
</dbReference>
<dbReference type="InterPro" id="IPR020904">
    <property type="entry name" value="Sc_DH/Rdtase_CS"/>
</dbReference>
<dbReference type="Gene3D" id="3.40.50.720">
    <property type="entry name" value="NAD(P)-binding Rossmann-like Domain"/>
    <property type="match status" value="1"/>
</dbReference>
<evidence type="ECO:0000313" key="5">
    <source>
        <dbReference type="EMBL" id="KAF2658049.1"/>
    </source>
</evidence>
<organism evidence="5 6">
    <name type="scientific">Lophiostoma macrostomum CBS 122681</name>
    <dbReference type="NCBI Taxonomy" id="1314788"/>
    <lineage>
        <taxon>Eukaryota</taxon>
        <taxon>Fungi</taxon>
        <taxon>Dikarya</taxon>
        <taxon>Ascomycota</taxon>
        <taxon>Pezizomycotina</taxon>
        <taxon>Dothideomycetes</taxon>
        <taxon>Pleosporomycetidae</taxon>
        <taxon>Pleosporales</taxon>
        <taxon>Lophiostomataceae</taxon>
        <taxon>Lophiostoma</taxon>
    </lineage>
</organism>
<evidence type="ECO:0000256" key="2">
    <source>
        <dbReference type="ARBA" id="ARBA00022857"/>
    </source>
</evidence>
<feature type="domain" description="Ketoreductase" evidence="4">
    <location>
        <begin position="15"/>
        <end position="198"/>
    </location>
</feature>
<evidence type="ECO:0000256" key="3">
    <source>
        <dbReference type="ARBA" id="ARBA00023002"/>
    </source>
</evidence>
<dbReference type="SMART" id="SM00822">
    <property type="entry name" value="PKS_KR"/>
    <property type="match status" value="1"/>
</dbReference>
<evidence type="ECO:0000256" key="1">
    <source>
        <dbReference type="ARBA" id="ARBA00006484"/>
    </source>
</evidence>
<dbReference type="OrthoDB" id="47007at2759"/>
<dbReference type="PROSITE" id="PS00061">
    <property type="entry name" value="ADH_SHORT"/>
    <property type="match status" value="1"/>
</dbReference>
<dbReference type="GO" id="GO:0016614">
    <property type="term" value="F:oxidoreductase activity, acting on CH-OH group of donors"/>
    <property type="evidence" value="ECO:0007669"/>
    <property type="project" value="UniProtKB-ARBA"/>
</dbReference>
<accession>A0A6A6TDG6</accession>
<reference evidence="5" key="1">
    <citation type="journal article" date="2020" name="Stud. Mycol.">
        <title>101 Dothideomycetes genomes: a test case for predicting lifestyles and emergence of pathogens.</title>
        <authorList>
            <person name="Haridas S."/>
            <person name="Albert R."/>
            <person name="Binder M."/>
            <person name="Bloem J."/>
            <person name="Labutti K."/>
            <person name="Salamov A."/>
            <person name="Andreopoulos B."/>
            <person name="Baker S."/>
            <person name="Barry K."/>
            <person name="Bills G."/>
            <person name="Bluhm B."/>
            <person name="Cannon C."/>
            <person name="Castanera R."/>
            <person name="Culley D."/>
            <person name="Daum C."/>
            <person name="Ezra D."/>
            <person name="Gonzalez J."/>
            <person name="Henrissat B."/>
            <person name="Kuo A."/>
            <person name="Liang C."/>
            <person name="Lipzen A."/>
            <person name="Lutzoni F."/>
            <person name="Magnuson J."/>
            <person name="Mondo S."/>
            <person name="Nolan M."/>
            <person name="Ohm R."/>
            <person name="Pangilinan J."/>
            <person name="Park H.-J."/>
            <person name="Ramirez L."/>
            <person name="Alfaro M."/>
            <person name="Sun H."/>
            <person name="Tritt A."/>
            <person name="Yoshinaga Y."/>
            <person name="Zwiers L.-H."/>
            <person name="Turgeon B."/>
            <person name="Goodwin S."/>
            <person name="Spatafora J."/>
            <person name="Crous P."/>
            <person name="Grigoriev I."/>
        </authorList>
    </citation>
    <scope>NUCLEOTIDE SEQUENCE</scope>
    <source>
        <strain evidence="5">CBS 122681</strain>
    </source>
</reference>
<dbReference type="PANTHER" id="PTHR48107">
    <property type="entry name" value="NADPH-DEPENDENT ALDEHYDE REDUCTASE-LIKE PROTEIN, CHLOROPLASTIC-RELATED"/>
    <property type="match status" value="1"/>
</dbReference>
<dbReference type="PRINTS" id="PR00081">
    <property type="entry name" value="GDHRDH"/>
</dbReference>
<dbReference type="InterPro" id="IPR057326">
    <property type="entry name" value="KR_dom"/>
</dbReference>
<dbReference type="InterPro" id="IPR002347">
    <property type="entry name" value="SDR_fam"/>
</dbReference>
<dbReference type="InterPro" id="IPR036291">
    <property type="entry name" value="NAD(P)-bd_dom_sf"/>
</dbReference>
<gene>
    <name evidence="5" type="ORF">K491DRAFT_293354</name>
</gene>
<keyword evidence="6" id="KW-1185">Reference proteome</keyword>
<proteinExistence type="inferred from homology"/>
<dbReference type="Pfam" id="PF13561">
    <property type="entry name" value="adh_short_C2"/>
    <property type="match status" value="1"/>
</dbReference>
<sequence>MASQTTTQHRPLAGKVAIVTGASRGIGVSLALELARRGAKITVVYTSANSESLAGNVVKQIEQLGSQAVAVQADLSQIDAGEKVVSRTVAAFGSSIHILVNNAGVEFDRSLLETSAEDFAKIFDVNVRGTLLMTKAVVPHLQAPGRIINMSSVGARSGLSKLALYCASKAAVEGLTRCLAAELGELGHTVNTVAPGPTESEMLDNVPKDIVDVQLKTTPVEHRAGKPDDIAQIVAWLAEEQSRWISGQTISASGGFLML</sequence>
<keyword evidence="3" id="KW-0560">Oxidoreductase</keyword>
<dbReference type="FunFam" id="3.40.50.720:FF:000374">
    <property type="entry name" value="3-oxoacyl-(Acyl-carrier-protein) reductase"/>
    <property type="match status" value="1"/>
</dbReference>
<dbReference type="PRINTS" id="PR00080">
    <property type="entry name" value="SDRFAMILY"/>
</dbReference>
<evidence type="ECO:0000259" key="4">
    <source>
        <dbReference type="SMART" id="SM00822"/>
    </source>
</evidence>
<keyword evidence="2" id="KW-0521">NADP</keyword>
<comment type="similarity">
    <text evidence="1">Belongs to the short-chain dehydrogenases/reductases (SDR) family.</text>
</comment>
<dbReference type="SUPFAM" id="SSF51735">
    <property type="entry name" value="NAD(P)-binding Rossmann-fold domains"/>
    <property type="match status" value="1"/>
</dbReference>
<evidence type="ECO:0000313" key="6">
    <source>
        <dbReference type="Proteomes" id="UP000799324"/>
    </source>
</evidence>
<name>A0A6A6TDG6_9PLEO</name>
<protein>
    <submittedName>
        <fullName evidence="5">NAD(P)-binding protein</fullName>
    </submittedName>
</protein>
<dbReference type="AlphaFoldDB" id="A0A6A6TDG6"/>